<evidence type="ECO:0000313" key="3">
    <source>
        <dbReference type="Proteomes" id="UP000827092"/>
    </source>
</evidence>
<gene>
    <name evidence="2" type="ORF">JTE90_023548</name>
</gene>
<organism evidence="2 3">
    <name type="scientific">Oedothorax gibbosus</name>
    <dbReference type="NCBI Taxonomy" id="931172"/>
    <lineage>
        <taxon>Eukaryota</taxon>
        <taxon>Metazoa</taxon>
        <taxon>Ecdysozoa</taxon>
        <taxon>Arthropoda</taxon>
        <taxon>Chelicerata</taxon>
        <taxon>Arachnida</taxon>
        <taxon>Araneae</taxon>
        <taxon>Araneomorphae</taxon>
        <taxon>Entelegynae</taxon>
        <taxon>Araneoidea</taxon>
        <taxon>Linyphiidae</taxon>
        <taxon>Erigoninae</taxon>
        <taxon>Oedothorax</taxon>
    </lineage>
</organism>
<dbReference type="AlphaFoldDB" id="A0AAV6TRC8"/>
<reference evidence="2 3" key="1">
    <citation type="journal article" date="2022" name="Nat. Ecol. Evol.">
        <title>A masculinizing supergene underlies an exaggerated male reproductive morph in a spider.</title>
        <authorList>
            <person name="Hendrickx F."/>
            <person name="De Corte Z."/>
            <person name="Sonet G."/>
            <person name="Van Belleghem S.M."/>
            <person name="Kostlbacher S."/>
            <person name="Vangestel C."/>
        </authorList>
    </citation>
    <scope>NUCLEOTIDE SEQUENCE [LARGE SCALE GENOMIC DNA]</scope>
    <source>
        <strain evidence="2">W744_W776</strain>
    </source>
</reference>
<dbReference type="EMBL" id="JAFNEN010001261">
    <property type="protein sequence ID" value="KAG8174293.1"/>
    <property type="molecule type" value="Genomic_DNA"/>
</dbReference>
<dbReference type="Proteomes" id="UP000827092">
    <property type="component" value="Unassembled WGS sequence"/>
</dbReference>
<evidence type="ECO:0000256" key="1">
    <source>
        <dbReference type="SAM" id="MobiDB-lite"/>
    </source>
</evidence>
<accession>A0AAV6TRC8</accession>
<feature type="compositionally biased region" description="Basic residues" evidence="1">
    <location>
        <begin position="76"/>
        <end position="85"/>
    </location>
</feature>
<sequence>MAGMKEKAKDCHAKPAQIFAEGVGNLPSTTKCRMPLEETAKRTFRNMKRKNLPPTPATLSELVIEGDLTTSGGKDSKRKPFRPSRRNGLSLHLRIDKPMFPSKLWNVHKSTLKGEDRINKQVEGWNNRFASIVGHDHPDIWVLILKMSMELSVDETKLVQLSLGVTQVKRKRKFFVALQGRHGSNPYAFNTGIAFS</sequence>
<protein>
    <submittedName>
        <fullName evidence="2">Uncharacterized protein</fullName>
    </submittedName>
</protein>
<evidence type="ECO:0000313" key="2">
    <source>
        <dbReference type="EMBL" id="KAG8174293.1"/>
    </source>
</evidence>
<keyword evidence="3" id="KW-1185">Reference proteome</keyword>
<feature type="region of interest" description="Disordered" evidence="1">
    <location>
        <begin position="64"/>
        <end position="87"/>
    </location>
</feature>
<comment type="caution">
    <text evidence="2">The sequence shown here is derived from an EMBL/GenBank/DDBJ whole genome shotgun (WGS) entry which is preliminary data.</text>
</comment>
<proteinExistence type="predicted"/>
<name>A0AAV6TRC8_9ARAC</name>